<dbReference type="PANTHER" id="PTHR30126">
    <property type="entry name" value="HTH-TYPE TRANSCRIPTIONAL REGULATOR"/>
    <property type="match status" value="1"/>
</dbReference>
<reference evidence="6" key="1">
    <citation type="submission" date="2006-06" db="EMBL/GenBank/DDBJ databases">
        <title>Complete sequence of chromosome of Chelativorans sp. BNC1.</title>
        <authorList>
            <consortium name="US DOE Joint Genome Institute"/>
            <person name="Copeland A."/>
            <person name="Lucas S."/>
            <person name="Lapidus A."/>
            <person name="Barry K."/>
            <person name="Detter J.C."/>
            <person name="Glavina del Rio T."/>
            <person name="Hammon N."/>
            <person name="Israni S."/>
            <person name="Dalin E."/>
            <person name="Tice H."/>
            <person name="Pitluck S."/>
            <person name="Chertkov O."/>
            <person name="Brettin T."/>
            <person name="Bruce D."/>
            <person name="Han C."/>
            <person name="Tapia R."/>
            <person name="Gilna P."/>
            <person name="Schmutz J."/>
            <person name="Larimer F."/>
            <person name="Land M."/>
            <person name="Hauser L."/>
            <person name="Kyrpides N."/>
            <person name="Mikhailova N."/>
            <person name="Richardson P."/>
        </authorList>
    </citation>
    <scope>NUCLEOTIDE SEQUENCE</scope>
    <source>
        <strain evidence="6">BNC1</strain>
    </source>
</reference>
<comment type="similarity">
    <text evidence="1">Belongs to the LysR transcriptional regulatory family.</text>
</comment>
<dbReference type="Gene3D" id="3.40.190.10">
    <property type="entry name" value="Periplasmic binding protein-like II"/>
    <property type="match status" value="2"/>
</dbReference>
<dbReference type="InterPro" id="IPR036388">
    <property type="entry name" value="WH-like_DNA-bd_sf"/>
</dbReference>
<evidence type="ECO:0000259" key="5">
    <source>
        <dbReference type="PROSITE" id="PS50931"/>
    </source>
</evidence>
<dbReference type="GO" id="GO:0000976">
    <property type="term" value="F:transcription cis-regulatory region binding"/>
    <property type="evidence" value="ECO:0007669"/>
    <property type="project" value="TreeGrafter"/>
</dbReference>
<dbReference type="InterPro" id="IPR005119">
    <property type="entry name" value="LysR_subst-bd"/>
</dbReference>
<feature type="domain" description="HTH lysR-type" evidence="5">
    <location>
        <begin position="15"/>
        <end position="72"/>
    </location>
</feature>
<dbReference type="OrthoDB" id="9791253at2"/>
<keyword evidence="3" id="KW-0238">DNA-binding</keyword>
<dbReference type="Gene3D" id="1.10.10.10">
    <property type="entry name" value="Winged helix-like DNA-binding domain superfamily/Winged helix DNA-binding domain"/>
    <property type="match status" value="1"/>
</dbReference>
<dbReference type="HOGENOM" id="CLU_039613_6_1_5"/>
<gene>
    <name evidence="6" type="ordered locus">Meso_0404</name>
</gene>
<dbReference type="FunFam" id="1.10.10.10:FF:000001">
    <property type="entry name" value="LysR family transcriptional regulator"/>
    <property type="match status" value="1"/>
</dbReference>
<dbReference type="AlphaFoldDB" id="Q11LB7"/>
<dbReference type="GO" id="GO:0003700">
    <property type="term" value="F:DNA-binding transcription factor activity"/>
    <property type="evidence" value="ECO:0007669"/>
    <property type="project" value="InterPro"/>
</dbReference>
<dbReference type="EMBL" id="CP000390">
    <property type="protein sequence ID" value="ABG61808.1"/>
    <property type="molecule type" value="Genomic_DNA"/>
</dbReference>
<name>Q11LB7_CHESB</name>
<organism evidence="6">
    <name type="scientific">Chelativorans sp. (strain BNC1)</name>
    <dbReference type="NCBI Taxonomy" id="266779"/>
    <lineage>
        <taxon>Bacteria</taxon>
        <taxon>Pseudomonadati</taxon>
        <taxon>Pseudomonadota</taxon>
        <taxon>Alphaproteobacteria</taxon>
        <taxon>Hyphomicrobiales</taxon>
        <taxon>Phyllobacteriaceae</taxon>
        <taxon>Chelativorans</taxon>
    </lineage>
</organism>
<protein>
    <submittedName>
        <fullName evidence="6">Transcriptional regulator, LysR family</fullName>
    </submittedName>
</protein>
<dbReference type="eggNOG" id="COG0583">
    <property type="taxonomic scope" value="Bacteria"/>
</dbReference>
<evidence type="ECO:0000256" key="1">
    <source>
        <dbReference type="ARBA" id="ARBA00009437"/>
    </source>
</evidence>
<dbReference type="CDD" id="cd05466">
    <property type="entry name" value="PBP2_LTTR_substrate"/>
    <property type="match status" value="1"/>
</dbReference>
<evidence type="ECO:0000256" key="4">
    <source>
        <dbReference type="ARBA" id="ARBA00023163"/>
    </source>
</evidence>
<sequence length="311" mass="33828">MTASELVSCLGSGRMNTRFLETFVWVARLRSFSAAAERLNSTQAAISNRIRALEAELGVKLLDRNSRSVTLTREGRVAFAKAQRIVNLASAFVLDVSHPDAIQGSVSIGIIDTIIHTWFPDFAKLMREAFPMLKLSLTVDATPKLYQQLQHGELDLAFGVGSAASDGFYAVELGTFDCVWVGSPASRFSSPPTSIADIEDCPIVSYSVGSVPDQSLRALLGRHAIPLENRVFNTNSLPTIIHLVREGVGIAYLPECIIRPLISSKELILLPIGEKLAPMTYHAIYAGHHEDPLPERVAAIARVASSNYLNG</sequence>
<keyword evidence="2" id="KW-0805">Transcription regulation</keyword>
<accession>Q11LB7</accession>
<dbReference type="KEGG" id="mes:Meso_0404"/>
<evidence type="ECO:0000256" key="2">
    <source>
        <dbReference type="ARBA" id="ARBA00023015"/>
    </source>
</evidence>
<keyword evidence="4" id="KW-0804">Transcription</keyword>
<dbReference type="SUPFAM" id="SSF46785">
    <property type="entry name" value="Winged helix' DNA-binding domain"/>
    <property type="match status" value="1"/>
</dbReference>
<dbReference type="PROSITE" id="PS50931">
    <property type="entry name" value="HTH_LYSR"/>
    <property type="match status" value="1"/>
</dbReference>
<proteinExistence type="inferred from homology"/>
<dbReference type="Pfam" id="PF03466">
    <property type="entry name" value="LysR_substrate"/>
    <property type="match status" value="1"/>
</dbReference>
<dbReference type="SUPFAM" id="SSF53850">
    <property type="entry name" value="Periplasmic binding protein-like II"/>
    <property type="match status" value="1"/>
</dbReference>
<dbReference type="STRING" id="266779.Meso_0404"/>
<dbReference type="InterPro" id="IPR036390">
    <property type="entry name" value="WH_DNA-bd_sf"/>
</dbReference>
<evidence type="ECO:0000256" key="3">
    <source>
        <dbReference type="ARBA" id="ARBA00023125"/>
    </source>
</evidence>
<evidence type="ECO:0000313" key="6">
    <source>
        <dbReference type="EMBL" id="ABG61808.1"/>
    </source>
</evidence>
<dbReference type="PANTHER" id="PTHR30126:SF77">
    <property type="entry name" value="TRANSCRIPTIONAL REGULATORY PROTEIN"/>
    <property type="match status" value="1"/>
</dbReference>
<dbReference type="PRINTS" id="PR00039">
    <property type="entry name" value="HTHLYSR"/>
</dbReference>
<dbReference type="InterPro" id="IPR000847">
    <property type="entry name" value="LysR_HTH_N"/>
</dbReference>
<dbReference type="Pfam" id="PF00126">
    <property type="entry name" value="HTH_1"/>
    <property type="match status" value="1"/>
</dbReference>